<evidence type="ECO:0000259" key="3">
    <source>
        <dbReference type="Pfam" id="PF13439"/>
    </source>
</evidence>
<dbReference type="Gene3D" id="3.40.50.2000">
    <property type="entry name" value="Glycogen Phosphorylase B"/>
    <property type="match status" value="2"/>
</dbReference>
<evidence type="ECO:0000256" key="1">
    <source>
        <dbReference type="ARBA" id="ARBA00022679"/>
    </source>
</evidence>
<dbReference type="InParanoid" id="B5YJC4"/>
<dbReference type="AlphaFoldDB" id="B5YJC4"/>
<dbReference type="GO" id="GO:0009103">
    <property type="term" value="P:lipopolysaccharide biosynthetic process"/>
    <property type="evidence" value="ECO:0000318"/>
    <property type="project" value="GO_Central"/>
</dbReference>
<dbReference type="PANTHER" id="PTHR46401:SF2">
    <property type="entry name" value="GLYCOSYLTRANSFERASE WBBK-RELATED"/>
    <property type="match status" value="1"/>
</dbReference>
<evidence type="ECO:0000313" key="4">
    <source>
        <dbReference type="EMBL" id="ACI21801.1"/>
    </source>
</evidence>
<dbReference type="PANTHER" id="PTHR46401">
    <property type="entry name" value="GLYCOSYLTRANSFERASE WBBK-RELATED"/>
    <property type="match status" value="1"/>
</dbReference>
<reference evidence="5" key="1">
    <citation type="submission" date="2008-08" db="EMBL/GenBank/DDBJ databases">
        <title>The complete genome sequence of Thermodesulfovibrio yellowstonii strain ATCC 51303 / DSM 11347 / YP87.</title>
        <authorList>
            <person name="Dodson R.J."/>
            <person name="Durkin A.S."/>
            <person name="Wu M."/>
            <person name="Eisen J."/>
            <person name="Sutton G."/>
        </authorList>
    </citation>
    <scope>NUCLEOTIDE SEQUENCE [LARGE SCALE GENOMIC DNA]</scope>
    <source>
        <strain evidence="5">ATCC 51303 / DSM 11347 / YP87</strain>
    </source>
</reference>
<feature type="domain" description="Glycosyltransferase subfamily 4-like N-terminal" evidence="3">
    <location>
        <begin position="52"/>
        <end position="159"/>
    </location>
</feature>
<evidence type="ECO:0000313" key="5">
    <source>
        <dbReference type="Proteomes" id="UP000000718"/>
    </source>
</evidence>
<accession>B5YJC4</accession>
<keyword evidence="4" id="KW-0328">Glycosyltransferase</keyword>
<name>B5YJC4_THEYD</name>
<dbReference type="HOGENOM" id="CLU_009583_27_5_0"/>
<sequence>MSGGYKKYIVNVFPRLFDNKQIKDLLIFFPPQALNFVSLNNFPAQTWPFIDYYNGFMWLKSQIKKFSPDVIFIPTARWFCAGKVPVVSMIQNMAPLVFPFQGSIKETAKNMIRYYQSKRAIQKSTRIIALSNYVKNFLVKKWGIKENKIGVVYHGVSLSNIKIIKPKALKHLDNQIFIFTAGSIYPYRGLEDIIFAFNNLTKNLNNIYLVIAGEVPQSMKSYKSKLDGLIKSLNIHSKVIWTGFLSDEEMSWCYKNCSLFVTTSRIEACPNIVLEAMANGCLCVSTDSPPMPEFFGDIAIYYRAKNIESLTEAILKILFLDDKKKQEISKRIMSIAYSFSWDICAKKTIEQLQKAIDEYKKK</sequence>
<keyword evidence="5" id="KW-1185">Reference proteome</keyword>
<dbReference type="OrthoDB" id="9797829at2"/>
<dbReference type="InterPro" id="IPR001296">
    <property type="entry name" value="Glyco_trans_1"/>
</dbReference>
<dbReference type="CDD" id="cd03809">
    <property type="entry name" value="GT4_MtfB-like"/>
    <property type="match status" value="1"/>
</dbReference>
<feature type="domain" description="Glycosyl transferase family 1" evidence="2">
    <location>
        <begin position="166"/>
        <end position="328"/>
    </location>
</feature>
<evidence type="ECO:0000259" key="2">
    <source>
        <dbReference type="Pfam" id="PF00534"/>
    </source>
</evidence>
<dbReference type="KEGG" id="tye:THEYE_A0494"/>
<dbReference type="EMBL" id="CP001147">
    <property type="protein sequence ID" value="ACI21801.1"/>
    <property type="molecule type" value="Genomic_DNA"/>
</dbReference>
<dbReference type="GO" id="GO:0016757">
    <property type="term" value="F:glycosyltransferase activity"/>
    <property type="evidence" value="ECO:0000318"/>
    <property type="project" value="GO_Central"/>
</dbReference>
<dbReference type="SUPFAM" id="SSF53756">
    <property type="entry name" value="UDP-Glycosyltransferase/glycogen phosphorylase"/>
    <property type="match status" value="1"/>
</dbReference>
<proteinExistence type="predicted"/>
<dbReference type="EnsemblBacteria" id="ACI21801">
    <property type="protein sequence ID" value="ACI21801"/>
    <property type="gene ID" value="THEYE_A0494"/>
</dbReference>
<dbReference type="InterPro" id="IPR028098">
    <property type="entry name" value="Glyco_trans_4-like_N"/>
</dbReference>
<reference evidence="4 5" key="2">
    <citation type="journal article" date="2015" name="Genome Announc.">
        <title>Genome Sequence of the Sulfate-Reducing Thermophilic Bacterium Thermodesulfovibrio yellowstonii Strain DSM 11347T (Phylum Nitrospirae).</title>
        <authorList>
            <person name="Bhatnagar S."/>
            <person name="Badger J.H."/>
            <person name="Madupu R."/>
            <person name="Khouri H.M."/>
            <person name="O'Connor E.M."/>
            <person name="Robb F.T."/>
            <person name="Ward N.L."/>
            <person name="Eisen J.A."/>
        </authorList>
    </citation>
    <scope>NUCLEOTIDE SEQUENCE [LARGE SCALE GENOMIC DNA]</scope>
    <source>
        <strain evidence="5">ATCC 51303 / DSM 11347 / YP87</strain>
    </source>
</reference>
<organism evidence="4 5">
    <name type="scientific">Thermodesulfovibrio yellowstonii (strain ATCC 51303 / DSM 11347 / YP87)</name>
    <dbReference type="NCBI Taxonomy" id="289376"/>
    <lineage>
        <taxon>Bacteria</taxon>
        <taxon>Pseudomonadati</taxon>
        <taxon>Nitrospirota</taxon>
        <taxon>Thermodesulfovibrionia</taxon>
        <taxon>Thermodesulfovibrionales</taxon>
        <taxon>Thermodesulfovibrionaceae</taxon>
        <taxon>Thermodesulfovibrio</taxon>
    </lineage>
</organism>
<dbReference type="Pfam" id="PF13439">
    <property type="entry name" value="Glyco_transf_4"/>
    <property type="match status" value="1"/>
</dbReference>
<dbReference type="STRING" id="289376.THEYE_A0494"/>
<dbReference type="Pfam" id="PF00534">
    <property type="entry name" value="Glycos_transf_1"/>
    <property type="match status" value="1"/>
</dbReference>
<keyword evidence="1" id="KW-0808">Transferase</keyword>
<dbReference type="eggNOG" id="COG0438">
    <property type="taxonomic scope" value="Bacteria"/>
</dbReference>
<dbReference type="Proteomes" id="UP000000718">
    <property type="component" value="Chromosome"/>
</dbReference>
<dbReference type="PATRIC" id="fig|289376.4.peg.490"/>
<dbReference type="CAZy" id="GT4">
    <property type="family name" value="Glycosyltransferase Family 4"/>
</dbReference>
<gene>
    <name evidence="4" type="ordered locus">THEYE_A0494</name>
</gene>
<protein>
    <submittedName>
        <fullName evidence="4">Mannosyltransferase, putative</fullName>
    </submittedName>
</protein>